<gene>
    <name evidence="3" type="ORF">N0V93_002432</name>
</gene>
<feature type="compositionally biased region" description="Low complexity" evidence="1">
    <location>
        <begin position="47"/>
        <end position="76"/>
    </location>
</feature>
<feature type="compositionally biased region" description="Polar residues" evidence="1">
    <location>
        <begin position="134"/>
        <end position="145"/>
    </location>
</feature>
<dbReference type="Gene3D" id="1.25.10.10">
    <property type="entry name" value="Leucine-rich Repeat Variant"/>
    <property type="match status" value="1"/>
</dbReference>
<feature type="compositionally biased region" description="Polar residues" evidence="1">
    <location>
        <begin position="93"/>
        <end position="106"/>
    </location>
</feature>
<feature type="compositionally biased region" description="Polar residues" evidence="1">
    <location>
        <begin position="413"/>
        <end position="430"/>
    </location>
</feature>
<keyword evidence="4" id="KW-1185">Reference proteome</keyword>
<feature type="compositionally biased region" description="Polar residues" evidence="1">
    <location>
        <begin position="448"/>
        <end position="464"/>
    </location>
</feature>
<dbReference type="InterPro" id="IPR011989">
    <property type="entry name" value="ARM-like"/>
</dbReference>
<dbReference type="EMBL" id="JAPEVB010000002">
    <property type="protein sequence ID" value="KAJ4393224.1"/>
    <property type="molecule type" value="Genomic_DNA"/>
</dbReference>
<dbReference type="Proteomes" id="UP001140453">
    <property type="component" value="Unassembled WGS sequence"/>
</dbReference>
<accession>A0A9W9CZ53</accession>
<comment type="caution">
    <text evidence="3">The sequence shown here is derived from an EMBL/GenBank/DDBJ whole genome shotgun (WGS) entry which is preliminary data.</text>
</comment>
<feature type="compositionally biased region" description="Basic and acidic residues" evidence="1">
    <location>
        <begin position="401"/>
        <end position="410"/>
    </location>
</feature>
<organism evidence="3 4">
    <name type="scientific">Gnomoniopsis smithogilvyi</name>
    <dbReference type="NCBI Taxonomy" id="1191159"/>
    <lineage>
        <taxon>Eukaryota</taxon>
        <taxon>Fungi</taxon>
        <taxon>Dikarya</taxon>
        <taxon>Ascomycota</taxon>
        <taxon>Pezizomycotina</taxon>
        <taxon>Sordariomycetes</taxon>
        <taxon>Sordariomycetidae</taxon>
        <taxon>Diaporthales</taxon>
        <taxon>Gnomoniaceae</taxon>
        <taxon>Gnomoniopsis</taxon>
    </lineage>
</organism>
<dbReference type="OrthoDB" id="2155261at2759"/>
<sequence length="863" mass="96431">MAAMSRSPFNFSETRQQFEQSKPPGAGGLRSRFMHKRNNSVDSGNLPSSFAPQSSSPAAHDQEQQHQSQQQTEQSTGASKRRPVSLAYPRLQVETQTMGQQWQQAGNVEIDSPRSPTKAFRNSAAIIVDPPRSPSKTSLATFSTKFSKDKVPKDDLSTQPEKARSSGNLKALLGRPKSNKNLRVATEKDIPQAKNKENRKPSDSTRPLTGAASVPTSPYETPTDPFTQASLLNINNSFRPPLSHGNAGSSQRPRSFHPQHTPKLDASSMNLQTEGRGRHKSHESVDNSRSSTWARARSGSRARVMSALSTIGGQKAKSASPTPEPTPNEPQFDPKDVDKHLEAMLDRRNIPENQRYKMRNLNSTIKMEFIRQDWAENEGKALARKPTNDSDDSGVGINKGSVRDANDKKTSRGRTFTFSRNSWKIGTSPSKGKRKEAPIKGHNRNKSTESVTNERPSSSAGTYSSTGIIAKVTGQQPSDFVNYLRKVQKPENVEVGKLHKLRLLLRNERVAWTEEFIKQGGMKEIVGLLRRIMEVEWREEHEDALLHEDLLCLKALCTTALALQYIHEIQGTLFPALIHMIFDPEKKGPSEFTTRNIITTVLLTYIQDGNPKERVARAQTVLSYLRDPDPKDEERPVEFVLEMRRERPYRVWNKEVVCVTKEVFWIFLHNLNVIALPAGRDKSTEDIRKTASLDKPASRGTTTASEEPYGYMNRHFPQERPPVAAAPYVGGVEWDATNYLASHLDLMNAIIACTPTRVERNVLREQFRVSGWERCLGGTLRLCKEKFYPGVHDALRTWVSAAADDGWDVRDVRFGPPKESRSSSPKKSAPSAAAAKKKAEEPPPQLEMPKLDFVLDGPLSTAP</sequence>
<feature type="compositionally biased region" description="Basic and acidic residues" evidence="1">
    <location>
        <begin position="810"/>
        <end position="821"/>
    </location>
</feature>
<dbReference type="Pfam" id="PF06371">
    <property type="entry name" value="Drf_GBD"/>
    <property type="match status" value="1"/>
</dbReference>
<feature type="compositionally biased region" description="Polar residues" evidence="1">
    <location>
        <begin position="307"/>
        <end position="321"/>
    </location>
</feature>
<dbReference type="GO" id="GO:0031267">
    <property type="term" value="F:small GTPase binding"/>
    <property type="evidence" value="ECO:0007669"/>
    <property type="project" value="InterPro"/>
</dbReference>
<feature type="compositionally biased region" description="Polar residues" evidence="1">
    <location>
        <begin position="7"/>
        <end position="20"/>
    </location>
</feature>
<feature type="region of interest" description="Disordered" evidence="1">
    <location>
        <begin position="685"/>
        <end position="709"/>
    </location>
</feature>
<evidence type="ECO:0000313" key="3">
    <source>
        <dbReference type="EMBL" id="KAJ4393224.1"/>
    </source>
</evidence>
<feature type="compositionally biased region" description="Basic and acidic residues" evidence="1">
    <location>
        <begin position="146"/>
        <end position="164"/>
    </location>
</feature>
<evidence type="ECO:0000256" key="1">
    <source>
        <dbReference type="SAM" id="MobiDB-lite"/>
    </source>
</evidence>
<dbReference type="InterPro" id="IPR010473">
    <property type="entry name" value="GTPase-bd"/>
</dbReference>
<evidence type="ECO:0000313" key="4">
    <source>
        <dbReference type="Proteomes" id="UP001140453"/>
    </source>
</evidence>
<name>A0A9W9CZ53_9PEZI</name>
<reference evidence="3" key="1">
    <citation type="submission" date="2022-10" db="EMBL/GenBank/DDBJ databases">
        <title>Tapping the CABI collections for fungal endophytes: first genome assemblies for Collariella, Neodidymelliopsis, Ascochyta clinopodiicola, Didymella pomorum, Didymosphaeria variabile, Neocosmospora piperis and Neocucurbitaria cava.</title>
        <authorList>
            <person name="Hill R."/>
        </authorList>
    </citation>
    <scope>NUCLEOTIDE SEQUENCE</scope>
    <source>
        <strain evidence="3">IMI 355082</strain>
    </source>
</reference>
<dbReference type="AlphaFoldDB" id="A0A9W9CZ53"/>
<feature type="domain" description="Formin GTPase-binding" evidence="2">
    <location>
        <begin position="324"/>
        <end position="605"/>
    </location>
</feature>
<feature type="region of interest" description="Disordered" evidence="1">
    <location>
        <begin position="810"/>
        <end position="863"/>
    </location>
</feature>
<dbReference type="SUPFAM" id="SSF48371">
    <property type="entry name" value="ARM repeat"/>
    <property type="match status" value="1"/>
</dbReference>
<dbReference type="GO" id="GO:0003779">
    <property type="term" value="F:actin binding"/>
    <property type="evidence" value="ECO:0007669"/>
    <property type="project" value="InterPro"/>
</dbReference>
<feature type="region of interest" description="Disordered" evidence="1">
    <location>
        <begin position="382"/>
        <end position="464"/>
    </location>
</feature>
<feature type="compositionally biased region" description="Basic and acidic residues" evidence="1">
    <location>
        <begin position="185"/>
        <end position="203"/>
    </location>
</feature>
<protein>
    <recommendedName>
        <fullName evidence="2">Formin GTPase-binding domain-containing protein</fullName>
    </recommendedName>
</protein>
<proteinExistence type="predicted"/>
<dbReference type="GO" id="GO:0030036">
    <property type="term" value="P:actin cytoskeleton organization"/>
    <property type="evidence" value="ECO:0007669"/>
    <property type="project" value="InterPro"/>
</dbReference>
<dbReference type="InterPro" id="IPR016024">
    <property type="entry name" value="ARM-type_fold"/>
</dbReference>
<feature type="compositionally biased region" description="Polar residues" evidence="1">
    <location>
        <begin position="214"/>
        <end position="238"/>
    </location>
</feature>
<feature type="compositionally biased region" description="Low complexity" evidence="1">
    <location>
        <begin position="822"/>
        <end position="834"/>
    </location>
</feature>
<evidence type="ECO:0000259" key="2">
    <source>
        <dbReference type="SMART" id="SM01140"/>
    </source>
</evidence>
<dbReference type="SMART" id="SM01140">
    <property type="entry name" value="Drf_GBD"/>
    <property type="match status" value="1"/>
</dbReference>
<feature type="region of interest" description="Disordered" evidence="1">
    <location>
        <begin position="1"/>
        <end position="334"/>
    </location>
</feature>